<reference evidence="1" key="1">
    <citation type="submission" date="2022-08" db="EMBL/GenBank/DDBJ databases">
        <title>Genome Sequencing of Bacteroides fragilis Group Isolates with Nanopore Technology.</title>
        <authorList>
            <person name="Tisza M.J."/>
            <person name="Smith D."/>
            <person name="Dekker J.P."/>
        </authorList>
    </citation>
    <scope>NUCLEOTIDE SEQUENCE</scope>
    <source>
        <strain evidence="1">BFG-351</strain>
    </source>
</reference>
<dbReference type="RefSeq" id="WP_255323293.1">
    <property type="nucleotide sequence ID" value="NZ_CAJTBQ010000044.1"/>
</dbReference>
<comment type="caution">
    <text evidence="1">The sequence shown here is derived from an EMBL/GenBank/DDBJ whole genome shotgun (WGS) entry which is preliminary data.</text>
</comment>
<proteinExistence type="predicted"/>
<name>A0AAW5NQG1_9BACE</name>
<protein>
    <submittedName>
        <fullName evidence="1">Uncharacterized protein</fullName>
    </submittedName>
</protein>
<evidence type="ECO:0000313" key="1">
    <source>
        <dbReference type="EMBL" id="MCS2790738.1"/>
    </source>
</evidence>
<accession>A0AAW5NQG1</accession>
<organism evidence="1 2">
    <name type="scientific">Bacteroides faecis</name>
    <dbReference type="NCBI Taxonomy" id="674529"/>
    <lineage>
        <taxon>Bacteria</taxon>
        <taxon>Pseudomonadati</taxon>
        <taxon>Bacteroidota</taxon>
        <taxon>Bacteroidia</taxon>
        <taxon>Bacteroidales</taxon>
        <taxon>Bacteroidaceae</taxon>
        <taxon>Bacteroides</taxon>
    </lineage>
</organism>
<evidence type="ECO:0000313" key="2">
    <source>
        <dbReference type="Proteomes" id="UP001204548"/>
    </source>
</evidence>
<dbReference type="AlphaFoldDB" id="A0AAW5NQG1"/>
<dbReference type="Proteomes" id="UP001204548">
    <property type="component" value="Unassembled WGS sequence"/>
</dbReference>
<dbReference type="EMBL" id="JANUTS010000001">
    <property type="protein sequence ID" value="MCS2790738.1"/>
    <property type="molecule type" value="Genomic_DNA"/>
</dbReference>
<gene>
    <name evidence="1" type="ORF">NXW97_01615</name>
</gene>
<sequence>MDYLENVTKEAGVVLTREESAKLYGLWFSEDATPDALVSWCTK</sequence>